<dbReference type="AlphaFoldDB" id="A0A2C6LFK2"/>
<keyword evidence="9" id="KW-1185">Reference proteome</keyword>
<dbReference type="OrthoDB" id="333150at2759"/>
<evidence type="ECO:0000256" key="4">
    <source>
        <dbReference type="ARBA" id="ARBA00022989"/>
    </source>
</evidence>
<feature type="transmembrane region" description="Helical" evidence="7">
    <location>
        <begin position="401"/>
        <end position="424"/>
    </location>
</feature>
<protein>
    <submittedName>
        <fullName evidence="8">Major facilitator family protein</fullName>
    </submittedName>
</protein>
<evidence type="ECO:0000313" key="9">
    <source>
        <dbReference type="Proteomes" id="UP000221165"/>
    </source>
</evidence>
<reference evidence="8 9" key="1">
    <citation type="journal article" date="2017" name="Int. J. Parasitol.">
        <title>The genome of the protozoan parasite Cystoisospora suis and a reverse vaccinology approach to identify vaccine candidates.</title>
        <authorList>
            <person name="Palmieri N."/>
            <person name="Shrestha A."/>
            <person name="Ruttkowski B."/>
            <person name="Beck T."/>
            <person name="Vogl C."/>
            <person name="Tomley F."/>
            <person name="Blake D.P."/>
            <person name="Joachim A."/>
        </authorList>
    </citation>
    <scope>NUCLEOTIDE SEQUENCE [LARGE SCALE GENOMIC DNA]</scope>
    <source>
        <strain evidence="8 9">Wien I</strain>
    </source>
</reference>
<evidence type="ECO:0000256" key="2">
    <source>
        <dbReference type="ARBA" id="ARBA00022448"/>
    </source>
</evidence>
<dbReference type="InterPro" id="IPR036259">
    <property type="entry name" value="MFS_trans_sf"/>
</dbReference>
<evidence type="ECO:0000256" key="1">
    <source>
        <dbReference type="ARBA" id="ARBA00004141"/>
    </source>
</evidence>
<dbReference type="VEuPathDB" id="ToxoDB:CSUI_000418"/>
<dbReference type="RefSeq" id="XP_067927374.1">
    <property type="nucleotide sequence ID" value="XM_068060652.1"/>
</dbReference>
<feature type="transmembrane region" description="Helical" evidence="7">
    <location>
        <begin position="494"/>
        <end position="518"/>
    </location>
</feature>
<organism evidence="8 9">
    <name type="scientific">Cystoisospora suis</name>
    <dbReference type="NCBI Taxonomy" id="483139"/>
    <lineage>
        <taxon>Eukaryota</taxon>
        <taxon>Sar</taxon>
        <taxon>Alveolata</taxon>
        <taxon>Apicomplexa</taxon>
        <taxon>Conoidasida</taxon>
        <taxon>Coccidia</taxon>
        <taxon>Eucoccidiorida</taxon>
        <taxon>Eimeriorina</taxon>
        <taxon>Sarcocystidae</taxon>
        <taxon>Cystoisospora</taxon>
    </lineage>
</organism>
<evidence type="ECO:0000256" key="7">
    <source>
        <dbReference type="SAM" id="Phobius"/>
    </source>
</evidence>
<feature type="region of interest" description="Disordered" evidence="6">
    <location>
        <begin position="599"/>
        <end position="731"/>
    </location>
</feature>
<name>A0A2C6LFK2_9APIC</name>
<feature type="compositionally biased region" description="Acidic residues" evidence="6">
    <location>
        <begin position="599"/>
        <end position="608"/>
    </location>
</feature>
<dbReference type="PANTHER" id="PTHR43385:SF1">
    <property type="entry name" value="RIBOFLAVIN TRANSPORTER RIBJ"/>
    <property type="match status" value="1"/>
</dbReference>
<evidence type="ECO:0000256" key="5">
    <source>
        <dbReference type="ARBA" id="ARBA00023136"/>
    </source>
</evidence>
<keyword evidence="4 7" id="KW-1133">Transmembrane helix</keyword>
<dbReference type="Proteomes" id="UP000221165">
    <property type="component" value="Unassembled WGS sequence"/>
</dbReference>
<feature type="transmembrane region" description="Helical" evidence="7">
    <location>
        <begin position="96"/>
        <end position="119"/>
    </location>
</feature>
<accession>A0A2C6LFK2</accession>
<keyword evidence="5 7" id="KW-0472">Membrane</keyword>
<gene>
    <name evidence="8" type="ORF">CSUI_000418</name>
</gene>
<feature type="transmembrane region" description="Helical" evidence="7">
    <location>
        <begin position="560"/>
        <end position="582"/>
    </location>
</feature>
<feature type="transmembrane region" description="Helical" evidence="7">
    <location>
        <begin position="436"/>
        <end position="454"/>
    </location>
</feature>
<feature type="compositionally biased region" description="Basic and acidic residues" evidence="6">
    <location>
        <begin position="643"/>
        <end position="671"/>
    </location>
</feature>
<feature type="transmembrane region" description="Helical" evidence="7">
    <location>
        <begin position="131"/>
        <end position="151"/>
    </location>
</feature>
<comment type="subcellular location">
    <subcellularLocation>
        <location evidence="1">Membrane</location>
        <topology evidence="1">Multi-pass membrane protein</topology>
    </subcellularLocation>
</comment>
<evidence type="ECO:0000256" key="3">
    <source>
        <dbReference type="ARBA" id="ARBA00022692"/>
    </source>
</evidence>
<keyword evidence="3 7" id="KW-0812">Transmembrane</keyword>
<feature type="compositionally biased region" description="Acidic residues" evidence="6">
    <location>
        <begin position="686"/>
        <end position="710"/>
    </location>
</feature>
<feature type="transmembrane region" description="Helical" evidence="7">
    <location>
        <begin position="57"/>
        <end position="84"/>
    </location>
</feature>
<dbReference type="InterPro" id="IPR052983">
    <property type="entry name" value="MFS_Riboflavin_Transporter"/>
</dbReference>
<feature type="transmembrane region" description="Helical" evidence="7">
    <location>
        <begin position="461"/>
        <end position="482"/>
    </location>
</feature>
<keyword evidence="2" id="KW-0813">Transport</keyword>
<sequence length="731" mass="78926">MVPAEAVSWPVEGPDHDLEAGTAISPKEPISAKGPAKKNNASPAKLRRLRGRKLPRWTAVLGSSLAVFGIGSIACSSCAYPYIFSHLRLSHQTSTVWWYSYCSWVTLMQLIGILTALPVGSLLDCRIGPRWTVCLGALTAFAGTLGASFVLSSYWGIFLLYGLLQGLGVGLQLAPASTVPLRWLPSKLTRLSTMRATFLLASPCLFIPVILISARQPYVTGGTPAAHDSSGLAAVHTPEGYFTSSLSAVPSMLQSVAGIAFAFQLIGGLLIQNPPWYKRKSSQQSADRAGADGTIVSTSQEEDEGGSSPGQIQGDDYDPDAATVSAQLLPGESVAGFLKRCRTVRQAYLAHFIVPFTLSSVSGTTKKLDELYIQRRSLPSWARGSQGLSLLFSEAVRTKRFAFLAFLSLCHFFYSSSLYTYWRIAALLFGVPEPRLLSLSLLLTFFGLLCSLYWGVYMRLFALSSGFLITTFMACFSAWLLATAAASSPAALTISVVMEIFSIIGYLALVSQAVAVAFGHRPLGFTLFFLLSLTGVTSGILSGVTATLMPGENPSALARMFFPAATVLSGLAVVLLLTRCFAAKVFGELDRPVRRCMSDVDDEDDEEGSQSAYERSDAAASDIGEADDDEKRPIKLAEALAEFEDKHSRRDRASETADLGEPSHDSPDFRSMHYPVGIEPDQLVQIDDDEWAEAEAPEAQDEESDPEDIGSEVLKGTEWSNQGSRDDLVTP</sequence>
<dbReference type="EMBL" id="MIGC01000174">
    <property type="protein sequence ID" value="PHJ25728.1"/>
    <property type="molecule type" value="Genomic_DNA"/>
</dbReference>
<dbReference type="GO" id="GO:0016020">
    <property type="term" value="C:membrane"/>
    <property type="evidence" value="ECO:0007669"/>
    <property type="project" value="UniProtKB-SubCell"/>
</dbReference>
<proteinExistence type="predicted"/>
<feature type="region of interest" description="Disordered" evidence="6">
    <location>
        <begin position="297"/>
        <end position="316"/>
    </location>
</feature>
<dbReference type="GeneID" id="94423863"/>
<feature type="transmembrane region" description="Helical" evidence="7">
    <location>
        <begin position="196"/>
        <end position="214"/>
    </location>
</feature>
<dbReference type="PANTHER" id="PTHR43385">
    <property type="entry name" value="RIBOFLAVIN TRANSPORTER RIBJ"/>
    <property type="match status" value="1"/>
</dbReference>
<feature type="transmembrane region" description="Helical" evidence="7">
    <location>
        <begin position="157"/>
        <end position="184"/>
    </location>
</feature>
<feature type="region of interest" description="Disordered" evidence="6">
    <location>
        <begin position="1"/>
        <end position="44"/>
    </location>
</feature>
<feature type="transmembrane region" description="Helical" evidence="7">
    <location>
        <begin position="525"/>
        <end position="548"/>
    </location>
</feature>
<feature type="transmembrane region" description="Helical" evidence="7">
    <location>
        <begin position="252"/>
        <end position="271"/>
    </location>
</feature>
<comment type="caution">
    <text evidence="8">The sequence shown here is derived from an EMBL/GenBank/DDBJ whole genome shotgun (WGS) entry which is preliminary data.</text>
</comment>
<evidence type="ECO:0000313" key="8">
    <source>
        <dbReference type="EMBL" id="PHJ25728.1"/>
    </source>
</evidence>
<evidence type="ECO:0000256" key="6">
    <source>
        <dbReference type="SAM" id="MobiDB-lite"/>
    </source>
</evidence>
<dbReference type="SUPFAM" id="SSF103473">
    <property type="entry name" value="MFS general substrate transporter"/>
    <property type="match status" value="1"/>
</dbReference>